<sequence length="178" mass="19433">MENLQPQSITDYPHTRRSLQLETGTSEKTVRRWIKKANVTGCPIGNIERFSNEQRDEIISHQAKPKQADEVVEVELMPEPGAITLRDTSEQATGLMRFDIQAIELNAPTADIAALQVQTAQLEQTAQQGANAIAAYFGARFDVGLAEIAAKQDNLLKGIEAQALNGAARSIAQPGKPR</sequence>
<reference evidence="3" key="1">
    <citation type="submission" date="2018-04" db="EMBL/GenBank/DDBJ databases">
        <authorList>
            <person name="Cornet L."/>
        </authorList>
    </citation>
    <scope>NUCLEOTIDE SEQUENCE [LARGE SCALE GENOMIC DNA]</scope>
</reference>
<dbReference type="EMBL" id="QBMP01000039">
    <property type="protein sequence ID" value="PZO58062.1"/>
    <property type="molecule type" value="Genomic_DNA"/>
</dbReference>
<gene>
    <name evidence="2" type="ORF">DCF15_05870</name>
</gene>
<reference evidence="2 3" key="2">
    <citation type="submission" date="2018-06" db="EMBL/GenBank/DDBJ databases">
        <title>Metagenomic assembly of (sub)arctic Cyanobacteria and their associated microbiome from non-axenic cultures.</title>
        <authorList>
            <person name="Baurain D."/>
        </authorList>
    </citation>
    <scope>NUCLEOTIDE SEQUENCE [LARGE SCALE GENOMIC DNA]</scope>
    <source>
        <strain evidence="2">ULC027bin1</strain>
    </source>
</reference>
<accession>A0A2W4XQ13</accession>
<evidence type="ECO:0000256" key="1">
    <source>
        <dbReference type="SAM" id="MobiDB-lite"/>
    </source>
</evidence>
<dbReference type="AlphaFoldDB" id="A0A2W4XQ13"/>
<protein>
    <submittedName>
        <fullName evidence="2">Uncharacterized protein</fullName>
    </submittedName>
</protein>
<evidence type="ECO:0000313" key="3">
    <source>
        <dbReference type="Proteomes" id="UP000249794"/>
    </source>
</evidence>
<comment type="caution">
    <text evidence="2">The sequence shown here is derived from an EMBL/GenBank/DDBJ whole genome shotgun (WGS) entry which is preliminary data.</text>
</comment>
<dbReference type="Proteomes" id="UP000249794">
    <property type="component" value="Unassembled WGS sequence"/>
</dbReference>
<feature type="compositionally biased region" description="Polar residues" evidence="1">
    <location>
        <begin position="1"/>
        <end position="10"/>
    </location>
</feature>
<evidence type="ECO:0000313" key="2">
    <source>
        <dbReference type="EMBL" id="PZO58062.1"/>
    </source>
</evidence>
<name>A0A2W4XQ13_9CYAN</name>
<proteinExistence type="predicted"/>
<feature type="region of interest" description="Disordered" evidence="1">
    <location>
        <begin position="1"/>
        <end position="25"/>
    </location>
</feature>
<organism evidence="2 3">
    <name type="scientific">Phormidesmis priestleyi</name>
    <dbReference type="NCBI Taxonomy" id="268141"/>
    <lineage>
        <taxon>Bacteria</taxon>
        <taxon>Bacillati</taxon>
        <taxon>Cyanobacteriota</taxon>
        <taxon>Cyanophyceae</taxon>
        <taxon>Leptolyngbyales</taxon>
        <taxon>Leptolyngbyaceae</taxon>
        <taxon>Phormidesmis</taxon>
    </lineage>
</organism>